<reference evidence="2" key="1">
    <citation type="journal article" date="2019" name="Int. J. Syst. Evol. Microbiol.">
        <title>The Global Catalogue of Microorganisms (GCM) 10K type strain sequencing project: providing services to taxonomists for standard genome sequencing and annotation.</title>
        <authorList>
            <consortium name="The Broad Institute Genomics Platform"/>
            <consortium name="The Broad Institute Genome Sequencing Center for Infectious Disease"/>
            <person name="Wu L."/>
            <person name="Ma J."/>
        </authorList>
    </citation>
    <scope>NUCLEOTIDE SEQUENCE [LARGE SCALE GENOMIC DNA]</scope>
    <source>
        <strain evidence="2">JCM 17110</strain>
    </source>
</reference>
<dbReference type="Proteomes" id="UP001500795">
    <property type="component" value="Unassembled WGS sequence"/>
</dbReference>
<comment type="caution">
    <text evidence="1">The sequence shown here is derived from an EMBL/GenBank/DDBJ whole genome shotgun (WGS) entry which is preliminary data.</text>
</comment>
<dbReference type="EMBL" id="BAABCX010000002">
    <property type="protein sequence ID" value="GAA3542192.1"/>
    <property type="molecule type" value="Genomic_DNA"/>
</dbReference>
<evidence type="ECO:0000313" key="1">
    <source>
        <dbReference type="EMBL" id="GAA3542192.1"/>
    </source>
</evidence>
<name>A0ABP6VVN2_9GAMM</name>
<evidence type="ECO:0000313" key="2">
    <source>
        <dbReference type="Proteomes" id="UP001500795"/>
    </source>
</evidence>
<sequence>MVQNEYVIFGELGPEAFEQIVVRLDRRFGHLQYGRQGDGWIWINYAHDRIEIDIFGAMVLEVKGRRWDYGVAREVFQQLDGAWIRRIFMPPRLDPGR</sequence>
<keyword evidence="2" id="KW-1185">Reference proteome</keyword>
<accession>A0ABP6VVN2</accession>
<proteinExistence type="predicted"/>
<protein>
    <submittedName>
        <fullName evidence="1">Uncharacterized protein</fullName>
    </submittedName>
</protein>
<organism evidence="1 2">
    <name type="scientific">Zobellella aerophila</name>
    <dbReference type="NCBI Taxonomy" id="870480"/>
    <lineage>
        <taxon>Bacteria</taxon>
        <taxon>Pseudomonadati</taxon>
        <taxon>Pseudomonadota</taxon>
        <taxon>Gammaproteobacteria</taxon>
        <taxon>Aeromonadales</taxon>
        <taxon>Aeromonadaceae</taxon>
        <taxon>Zobellella</taxon>
    </lineage>
</organism>
<gene>
    <name evidence="1" type="ORF">GCM10022394_22710</name>
</gene>